<protein>
    <submittedName>
        <fullName evidence="1">Histidine phosphatase family protein</fullName>
    </submittedName>
</protein>
<accession>A0ABW4UUK9</accession>
<dbReference type="RefSeq" id="WP_204824301.1">
    <property type="nucleotide sequence ID" value="NZ_JBHUGF010000010.1"/>
</dbReference>
<organism evidence="1 2">
    <name type="scientific">Paenibacillus nicotianae</name>
    <dbReference type="NCBI Taxonomy" id="1526551"/>
    <lineage>
        <taxon>Bacteria</taxon>
        <taxon>Bacillati</taxon>
        <taxon>Bacillota</taxon>
        <taxon>Bacilli</taxon>
        <taxon>Bacillales</taxon>
        <taxon>Paenibacillaceae</taxon>
        <taxon>Paenibacillus</taxon>
    </lineage>
</organism>
<keyword evidence="2" id="KW-1185">Reference proteome</keyword>
<dbReference type="InterPro" id="IPR029033">
    <property type="entry name" value="His_PPase_superfam"/>
</dbReference>
<gene>
    <name evidence="1" type="ORF">ACFSGI_11700</name>
</gene>
<evidence type="ECO:0000313" key="2">
    <source>
        <dbReference type="Proteomes" id="UP001597403"/>
    </source>
</evidence>
<sequence>MTKTIGLVRHFKVNKEFPLRQFVTVSELIAWLEEYDLADIHDGTTDLRGFNWEKCFASDLPRAIKTARSIYDGEITVMPELRELTPPSFNTNIRIPFIGWGVLFKMAPLLSRRYRRMIREVEARINRALDVILSSEEEHILVVSHWALMLYMRKQLVKRGFKGPRMRQVENGKLHVFQAITVQSPYPIKNKQTHNQLDS</sequence>
<dbReference type="Gene3D" id="3.40.50.1240">
    <property type="entry name" value="Phosphoglycerate mutase-like"/>
    <property type="match status" value="1"/>
</dbReference>
<comment type="caution">
    <text evidence="1">The sequence shown here is derived from an EMBL/GenBank/DDBJ whole genome shotgun (WGS) entry which is preliminary data.</text>
</comment>
<dbReference type="SUPFAM" id="SSF53254">
    <property type="entry name" value="Phosphoglycerate mutase-like"/>
    <property type="match status" value="1"/>
</dbReference>
<dbReference type="Pfam" id="PF00300">
    <property type="entry name" value="His_Phos_1"/>
    <property type="match status" value="1"/>
</dbReference>
<evidence type="ECO:0000313" key="1">
    <source>
        <dbReference type="EMBL" id="MFD1990624.1"/>
    </source>
</evidence>
<dbReference type="Proteomes" id="UP001597403">
    <property type="component" value="Unassembled WGS sequence"/>
</dbReference>
<name>A0ABW4UUK9_9BACL</name>
<dbReference type="InterPro" id="IPR013078">
    <property type="entry name" value="His_Pase_superF_clade-1"/>
</dbReference>
<dbReference type="EMBL" id="JBHUGF010000010">
    <property type="protein sequence ID" value="MFD1990624.1"/>
    <property type="molecule type" value="Genomic_DNA"/>
</dbReference>
<proteinExistence type="predicted"/>
<reference evidence="2" key="1">
    <citation type="journal article" date="2019" name="Int. J. Syst. Evol. Microbiol.">
        <title>The Global Catalogue of Microorganisms (GCM) 10K type strain sequencing project: providing services to taxonomists for standard genome sequencing and annotation.</title>
        <authorList>
            <consortium name="The Broad Institute Genomics Platform"/>
            <consortium name="The Broad Institute Genome Sequencing Center for Infectious Disease"/>
            <person name="Wu L."/>
            <person name="Ma J."/>
        </authorList>
    </citation>
    <scope>NUCLEOTIDE SEQUENCE [LARGE SCALE GENOMIC DNA]</scope>
    <source>
        <strain evidence="2">CGMCC 1.15067</strain>
    </source>
</reference>